<organism evidence="2 3">
    <name type="scientific">Septoria linicola</name>
    <dbReference type="NCBI Taxonomy" id="215465"/>
    <lineage>
        <taxon>Eukaryota</taxon>
        <taxon>Fungi</taxon>
        <taxon>Dikarya</taxon>
        <taxon>Ascomycota</taxon>
        <taxon>Pezizomycotina</taxon>
        <taxon>Dothideomycetes</taxon>
        <taxon>Dothideomycetidae</taxon>
        <taxon>Mycosphaerellales</taxon>
        <taxon>Mycosphaerellaceae</taxon>
        <taxon>Septoria</taxon>
    </lineage>
</organism>
<dbReference type="Proteomes" id="UP001056384">
    <property type="component" value="Chromosome 3"/>
</dbReference>
<feature type="region of interest" description="Disordered" evidence="1">
    <location>
        <begin position="220"/>
        <end position="254"/>
    </location>
</feature>
<gene>
    <name evidence="2" type="ORF">Slin15195_G043450</name>
</gene>
<accession>A0A9Q9AUN3</accession>
<proteinExistence type="predicted"/>
<evidence type="ECO:0000256" key="1">
    <source>
        <dbReference type="SAM" id="MobiDB-lite"/>
    </source>
</evidence>
<sequence>MAPGEAYTSHQFRSNANTGPRATPTIPSGGRWSVYADVTIPTPPQYPYEALLDLHSWREWNSFNPDVLITKHPSPHSRSLRLEQGTFFTTDVVVRKGQGVDEVKTKSKEVCMHLEPLKWAGDGKENHKQGSNTTRVRWVSDNANYMIPGWVIKSERVNEIEEKGADGKACIFRMWITFSGFAAKNWKKKHEKDMQARVKEFCDDLKGRCEKMFEEDPNLEVEDGRERTRKSMQAVRKSEDQLRALQGVRSNGSI</sequence>
<protein>
    <submittedName>
        <fullName evidence="2">Uncharacterized protein</fullName>
    </submittedName>
</protein>
<evidence type="ECO:0000313" key="3">
    <source>
        <dbReference type="Proteomes" id="UP001056384"/>
    </source>
</evidence>
<feature type="compositionally biased region" description="Polar residues" evidence="1">
    <location>
        <begin position="8"/>
        <end position="20"/>
    </location>
</feature>
<dbReference type="AlphaFoldDB" id="A0A9Q9AUN3"/>
<feature type="region of interest" description="Disordered" evidence="1">
    <location>
        <begin position="1"/>
        <end position="28"/>
    </location>
</feature>
<reference evidence="2" key="1">
    <citation type="submission" date="2022-06" db="EMBL/GenBank/DDBJ databases">
        <title>Complete genome sequences of two strains of the flax pathogen Septoria linicola.</title>
        <authorList>
            <person name="Lapalu N."/>
            <person name="Simon A."/>
            <person name="Demenou B."/>
            <person name="Paumier D."/>
            <person name="Guillot M.-P."/>
            <person name="Gout L."/>
            <person name="Valade R."/>
        </authorList>
    </citation>
    <scope>NUCLEOTIDE SEQUENCE</scope>
    <source>
        <strain evidence="2">SE15195</strain>
    </source>
</reference>
<keyword evidence="3" id="KW-1185">Reference proteome</keyword>
<evidence type="ECO:0000313" key="2">
    <source>
        <dbReference type="EMBL" id="USW51026.1"/>
    </source>
</evidence>
<dbReference type="EMBL" id="CP099420">
    <property type="protein sequence ID" value="USW51026.1"/>
    <property type="molecule type" value="Genomic_DNA"/>
</dbReference>
<name>A0A9Q9AUN3_9PEZI</name>